<reference evidence="1 2" key="1">
    <citation type="journal article" date="2023" name="ISME J.">
        <title>Cultivation and genomic characterization of novel and ubiquitous marine nitrite-oxidizing bacteria from the Nitrospirales.</title>
        <authorList>
            <person name="Mueller A.J."/>
            <person name="Daebeler A."/>
            <person name="Herbold C.W."/>
            <person name="Kirkegaard R.H."/>
            <person name="Daims H."/>
        </authorList>
    </citation>
    <scope>NUCLEOTIDE SEQUENCE [LARGE SCALE GENOMIC DNA]</scope>
    <source>
        <strain evidence="1 2">EB</strain>
    </source>
</reference>
<accession>A0ABU3K5E6</accession>
<protein>
    <submittedName>
        <fullName evidence="1">PIN domain-containing protein</fullName>
    </submittedName>
</protein>
<comment type="caution">
    <text evidence="1">The sequence shown here is derived from an EMBL/GenBank/DDBJ whole genome shotgun (WGS) entry which is preliminary data.</text>
</comment>
<dbReference type="Gene3D" id="3.40.50.1010">
    <property type="entry name" value="5'-nuclease"/>
    <property type="match status" value="1"/>
</dbReference>
<sequence length="158" mass="17820">MKQIIIDANLMVLLVVGLTNPDLIERHKRTRKVFQKEDLDLLKKVLSGFDQILLTPHILTETSNLVSQIGEPAISQVRITLSKLLQSIEETFDPSVEVVKHQSYVRLGLTDCSILRLMGKSVTLLTADLSLFLDAAKSNPNAINFNYLRQERLMDFTG</sequence>
<name>A0ABU3K5E6_9BACT</name>
<dbReference type="RefSeq" id="WP_313831975.1">
    <property type="nucleotide sequence ID" value="NZ_JAQOUE010000001.1"/>
</dbReference>
<evidence type="ECO:0000313" key="2">
    <source>
        <dbReference type="Proteomes" id="UP001250932"/>
    </source>
</evidence>
<dbReference type="InterPro" id="IPR059192">
    <property type="entry name" value="PIN_19"/>
</dbReference>
<gene>
    <name evidence="1" type="ORF">PPG34_04640</name>
</gene>
<keyword evidence="2" id="KW-1185">Reference proteome</keyword>
<dbReference type="CDD" id="cd18702">
    <property type="entry name" value="PIN_VapC_like"/>
    <property type="match status" value="1"/>
</dbReference>
<evidence type="ECO:0000313" key="1">
    <source>
        <dbReference type="EMBL" id="MDT7041626.1"/>
    </source>
</evidence>
<dbReference type="EMBL" id="JAQOUE010000001">
    <property type="protein sequence ID" value="MDT7041626.1"/>
    <property type="molecule type" value="Genomic_DNA"/>
</dbReference>
<dbReference type="Proteomes" id="UP001250932">
    <property type="component" value="Unassembled WGS sequence"/>
</dbReference>
<organism evidence="1 2">
    <name type="scientific">Candidatus Nitronereus thalassa</name>
    <dbReference type="NCBI Taxonomy" id="3020898"/>
    <lineage>
        <taxon>Bacteria</taxon>
        <taxon>Pseudomonadati</taxon>
        <taxon>Nitrospirota</taxon>
        <taxon>Nitrospiria</taxon>
        <taxon>Nitrospirales</taxon>
        <taxon>Nitrospiraceae</taxon>
        <taxon>Candidatus Nitronereus</taxon>
    </lineage>
</organism>
<proteinExistence type="predicted"/>